<dbReference type="AlphaFoldDB" id="A0AAU9VII9"/>
<dbReference type="EMBL" id="OW659477">
    <property type="protein sequence ID" value="CAH2761964.1"/>
    <property type="molecule type" value="Genomic_DNA"/>
</dbReference>
<reference evidence="2" key="1">
    <citation type="submission" date="2022-04" db="EMBL/GenBank/DDBJ databases">
        <authorList>
            <person name="Forde T."/>
        </authorList>
    </citation>
    <scope>NUCLEOTIDE SEQUENCE</scope>
    <source>
        <strain evidence="2">A18Y016a</strain>
        <strain evidence="1">A18Y020d</strain>
    </source>
</reference>
<dbReference type="Proteomes" id="UP001154095">
    <property type="component" value="Chromosome"/>
</dbReference>
<evidence type="ECO:0000313" key="3">
    <source>
        <dbReference type="Proteomes" id="UP001154095"/>
    </source>
</evidence>
<keyword evidence="3" id="KW-1185">Reference proteome</keyword>
<accession>A0AAU9VII9</accession>
<evidence type="ECO:0000313" key="2">
    <source>
        <dbReference type="EMBL" id="CAH2761964.1"/>
    </source>
</evidence>
<sequence length="70" mass="8116">MNSKKIEMSRILGLLGWTRKETAHRLNLSKSAIDQRLSKKVDWKSLEVQFILDQVESELGIEISSKKILF</sequence>
<name>A0AAU9VII9_9FIRM</name>
<gene>
    <name evidence="2" type="ORF">ERYAMS2_00971</name>
    <name evidence="1" type="ORF">ERYAMS_00677</name>
</gene>
<dbReference type="EMBL" id="OW659496">
    <property type="protein sequence ID" value="CAH2761953.1"/>
    <property type="molecule type" value="Genomic_DNA"/>
</dbReference>
<evidence type="ECO:0008006" key="5">
    <source>
        <dbReference type="Google" id="ProtNLM"/>
    </source>
</evidence>
<evidence type="ECO:0000313" key="1">
    <source>
        <dbReference type="EMBL" id="CAH2761953.1"/>
    </source>
</evidence>
<protein>
    <recommendedName>
        <fullName evidence="5">XRE family transcriptional regulator</fullName>
    </recommendedName>
</protein>
<dbReference type="Proteomes" id="UP001154111">
    <property type="component" value="Chromosome"/>
</dbReference>
<organism evidence="2 4">
    <name type="scientific">Erysipelothrix amsterdamensis</name>
    <dbReference type="NCBI Taxonomy" id="2929157"/>
    <lineage>
        <taxon>Bacteria</taxon>
        <taxon>Bacillati</taxon>
        <taxon>Bacillota</taxon>
        <taxon>Erysipelotrichia</taxon>
        <taxon>Erysipelotrichales</taxon>
        <taxon>Erysipelotrichaceae</taxon>
        <taxon>Erysipelothrix</taxon>
    </lineage>
</organism>
<evidence type="ECO:0000313" key="4">
    <source>
        <dbReference type="Proteomes" id="UP001154111"/>
    </source>
</evidence>
<proteinExistence type="predicted"/>